<organism evidence="2 3">
    <name type="scientific">Colletotrichum incanum</name>
    <name type="common">Soybean anthracnose fungus</name>
    <dbReference type="NCBI Taxonomy" id="1573173"/>
    <lineage>
        <taxon>Eukaryota</taxon>
        <taxon>Fungi</taxon>
        <taxon>Dikarya</taxon>
        <taxon>Ascomycota</taxon>
        <taxon>Pezizomycotina</taxon>
        <taxon>Sordariomycetes</taxon>
        <taxon>Hypocreomycetidae</taxon>
        <taxon>Glomerellales</taxon>
        <taxon>Glomerellaceae</taxon>
        <taxon>Colletotrichum</taxon>
        <taxon>Colletotrichum spaethianum species complex</taxon>
    </lineage>
</organism>
<dbReference type="EMBL" id="LFIW01002504">
    <property type="protein sequence ID" value="KZL68444.1"/>
    <property type="molecule type" value="Genomic_DNA"/>
</dbReference>
<proteinExistence type="predicted"/>
<accession>A0A161VCM8</accession>
<dbReference type="Proteomes" id="UP000076584">
    <property type="component" value="Unassembled WGS sequence"/>
</dbReference>
<evidence type="ECO:0000256" key="1">
    <source>
        <dbReference type="SAM" id="MobiDB-lite"/>
    </source>
</evidence>
<feature type="non-terminal residue" evidence="2">
    <location>
        <position position="1"/>
    </location>
</feature>
<reference evidence="2 3" key="1">
    <citation type="submission" date="2015-06" db="EMBL/GenBank/DDBJ databases">
        <title>Survival trade-offs in plant roots during colonization by closely related pathogenic and mutualistic fungi.</title>
        <authorList>
            <person name="Hacquard S."/>
            <person name="Kracher B."/>
            <person name="Hiruma K."/>
            <person name="Weinman A."/>
            <person name="Muench P."/>
            <person name="Garrido Oter R."/>
            <person name="Ver Loren van Themaat E."/>
            <person name="Dallerey J.-F."/>
            <person name="Damm U."/>
            <person name="Henrissat B."/>
            <person name="Lespinet O."/>
            <person name="Thon M."/>
            <person name="Kemen E."/>
            <person name="McHardy A.C."/>
            <person name="Schulze-Lefert P."/>
            <person name="O'Connell R.J."/>
        </authorList>
    </citation>
    <scope>NUCLEOTIDE SEQUENCE [LARGE SCALE GENOMIC DNA]</scope>
    <source>
        <strain evidence="2 3">MAFF 238704</strain>
    </source>
</reference>
<sequence length="182" mass="20253">LTDTIRLQPTSITCTLTHHLFFLFFFPSLLFPLHHPHLDQPLYLSASHLHRRCNESPPRPTKFDLDSRHLILHHLTRHLGRLPTKPPRHHINNHPSCLRRRFAAPSRSARTLPSVLSVTAGSATATSVASTASSRTTSAPAWKTARSNPMSAMPPSSSLSARKSSVESSRILLPRVYIPSQA</sequence>
<gene>
    <name evidence="2" type="ORF">CI238_00153</name>
</gene>
<dbReference type="AlphaFoldDB" id="A0A161VCM8"/>
<comment type="caution">
    <text evidence="2">The sequence shown here is derived from an EMBL/GenBank/DDBJ whole genome shotgun (WGS) entry which is preliminary data.</text>
</comment>
<keyword evidence="3" id="KW-1185">Reference proteome</keyword>
<evidence type="ECO:0000313" key="2">
    <source>
        <dbReference type="EMBL" id="KZL68444.1"/>
    </source>
</evidence>
<name>A0A161VCM8_COLIC</name>
<protein>
    <submittedName>
        <fullName evidence="2">Uncharacterized protein</fullName>
    </submittedName>
</protein>
<evidence type="ECO:0000313" key="3">
    <source>
        <dbReference type="Proteomes" id="UP000076584"/>
    </source>
</evidence>
<feature type="region of interest" description="Disordered" evidence="1">
    <location>
        <begin position="123"/>
        <end position="165"/>
    </location>
</feature>